<reference evidence="11 12" key="1">
    <citation type="submission" date="2020-12" db="EMBL/GenBank/DDBJ databases">
        <title>De novo assembly of Tibetan sheep genome.</title>
        <authorList>
            <person name="Li X."/>
        </authorList>
    </citation>
    <scope>NUCLEOTIDE SEQUENCE [LARGE SCALE GENOMIC DNA]</scope>
    <source>
        <tissue evidence="11">Heart</tissue>
    </source>
</reference>
<evidence type="ECO:0000256" key="2">
    <source>
        <dbReference type="ARBA" id="ARBA00004651"/>
    </source>
</evidence>
<keyword evidence="7" id="KW-0965">Cell junction</keyword>
<evidence type="ECO:0000256" key="8">
    <source>
        <dbReference type="ARBA" id="ARBA00022989"/>
    </source>
</evidence>
<dbReference type="Proteomes" id="UP000664991">
    <property type="component" value="Unassembled WGS sequence"/>
</dbReference>
<evidence type="ECO:0000256" key="6">
    <source>
        <dbReference type="ARBA" id="ARBA00022692"/>
    </source>
</evidence>
<feature type="transmembrane region" description="Helical" evidence="10">
    <location>
        <begin position="88"/>
        <end position="108"/>
    </location>
</feature>
<evidence type="ECO:0000256" key="9">
    <source>
        <dbReference type="ARBA" id="ARBA00023136"/>
    </source>
</evidence>
<gene>
    <name evidence="11" type="ORF">JEQ12_018530</name>
</gene>
<dbReference type="PANTHER" id="PTHR12002">
    <property type="entry name" value="CLAUDIN"/>
    <property type="match status" value="1"/>
</dbReference>
<keyword evidence="6 10" id="KW-0812">Transmembrane</keyword>
<dbReference type="EMBL" id="JAEMGP010000007">
    <property type="protein sequence ID" value="KAG5206957.1"/>
    <property type="molecule type" value="Genomic_DNA"/>
</dbReference>
<keyword evidence="8 10" id="KW-1133">Transmembrane helix</keyword>
<evidence type="ECO:0000256" key="7">
    <source>
        <dbReference type="ARBA" id="ARBA00022949"/>
    </source>
</evidence>
<dbReference type="GO" id="GO:0005198">
    <property type="term" value="F:structural molecule activity"/>
    <property type="evidence" value="ECO:0007669"/>
    <property type="project" value="InterPro"/>
</dbReference>
<evidence type="ECO:0000313" key="12">
    <source>
        <dbReference type="Proteomes" id="UP000664991"/>
    </source>
</evidence>
<name>A0A836AA45_SHEEP</name>
<feature type="transmembrane region" description="Helical" evidence="10">
    <location>
        <begin position="120"/>
        <end position="144"/>
    </location>
</feature>
<comment type="similarity">
    <text evidence="3">Belongs to the claudin family.</text>
</comment>
<dbReference type="InterPro" id="IPR006187">
    <property type="entry name" value="Claudin"/>
</dbReference>
<dbReference type="Gene3D" id="1.20.140.150">
    <property type="match status" value="1"/>
</dbReference>
<dbReference type="GO" id="GO:0005923">
    <property type="term" value="C:bicellular tight junction"/>
    <property type="evidence" value="ECO:0007669"/>
    <property type="project" value="UniProtKB-SubCell"/>
</dbReference>
<keyword evidence="9 10" id="KW-0472">Membrane</keyword>
<dbReference type="AlphaFoldDB" id="A0A836AA45"/>
<keyword evidence="4" id="KW-0796">Tight junction</keyword>
<evidence type="ECO:0000256" key="5">
    <source>
        <dbReference type="ARBA" id="ARBA00022475"/>
    </source>
</evidence>
<evidence type="ECO:0000256" key="4">
    <source>
        <dbReference type="ARBA" id="ARBA00022427"/>
    </source>
</evidence>
<accession>A0A836AA45</accession>
<proteinExistence type="inferred from homology"/>
<evidence type="ECO:0000313" key="11">
    <source>
        <dbReference type="EMBL" id="KAG5206957.1"/>
    </source>
</evidence>
<feature type="transmembrane region" description="Helical" evidence="10">
    <location>
        <begin position="7"/>
        <end position="25"/>
    </location>
</feature>
<feature type="transmembrane region" description="Helical" evidence="10">
    <location>
        <begin position="174"/>
        <end position="195"/>
    </location>
</feature>
<comment type="caution">
    <text evidence="11">The sequence shown here is derived from an EMBL/GenBank/DDBJ whole genome shotgun (WGS) entry which is preliminary data.</text>
</comment>
<keyword evidence="5" id="KW-1003">Cell membrane</keyword>
<sequence length="214" mass="24407">MIYCLKPIRVLLNYLVWVLGLILAHSRSWRVWEFDTDIVSAVFIGLWEAFYRQKFNVSGIMVELPMYTMINSSWVISDEISYGQGLMLLANFMMSAALIFSTVALFVSRNKAPYPDFLRLCYKASALLLFLSCACITIAVSWNFTVDFHGQTTLDFPITFPVEREMVTNKRLSYVFPLGTTASILLLVSALLFYCETCSIKPPNRVNPLIMSKC</sequence>
<protein>
    <submittedName>
        <fullName evidence="11">Uncharacterized protein</fullName>
    </submittedName>
</protein>
<comment type="subcellular location">
    <subcellularLocation>
        <location evidence="1">Cell junction</location>
        <location evidence="1">Tight junction</location>
    </subcellularLocation>
    <subcellularLocation>
        <location evidence="2">Cell membrane</location>
        <topology evidence="2">Multi-pass membrane protein</topology>
    </subcellularLocation>
</comment>
<dbReference type="GO" id="GO:0005886">
    <property type="term" value="C:plasma membrane"/>
    <property type="evidence" value="ECO:0007669"/>
    <property type="project" value="UniProtKB-SubCell"/>
</dbReference>
<evidence type="ECO:0000256" key="3">
    <source>
        <dbReference type="ARBA" id="ARBA00008295"/>
    </source>
</evidence>
<organism evidence="11 12">
    <name type="scientific">Ovis aries</name>
    <name type="common">Sheep</name>
    <dbReference type="NCBI Taxonomy" id="9940"/>
    <lineage>
        <taxon>Eukaryota</taxon>
        <taxon>Metazoa</taxon>
        <taxon>Chordata</taxon>
        <taxon>Craniata</taxon>
        <taxon>Vertebrata</taxon>
        <taxon>Euteleostomi</taxon>
        <taxon>Mammalia</taxon>
        <taxon>Eutheria</taxon>
        <taxon>Laurasiatheria</taxon>
        <taxon>Artiodactyla</taxon>
        <taxon>Ruminantia</taxon>
        <taxon>Pecora</taxon>
        <taxon>Bovidae</taxon>
        <taxon>Caprinae</taxon>
        <taxon>Ovis</taxon>
    </lineage>
</organism>
<evidence type="ECO:0000256" key="10">
    <source>
        <dbReference type="SAM" id="Phobius"/>
    </source>
</evidence>
<evidence type="ECO:0000256" key="1">
    <source>
        <dbReference type="ARBA" id="ARBA00004435"/>
    </source>
</evidence>